<keyword evidence="2" id="KW-0285">Flavoprotein</keyword>
<keyword evidence="4" id="KW-0560">Oxidoreductase</keyword>
<keyword evidence="5" id="KW-0503">Monooxygenase</keyword>
<dbReference type="RefSeq" id="XP_029227013.1">
    <property type="nucleotide sequence ID" value="XM_029372870.1"/>
</dbReference>
<keyword evidence="6" id="KW-1185">Reference proteome</keyword>
<name>A0A422P8H4_9TRYP</name>
<dbReference type="EMBL" id="MKKU01000381">
    <property type="protein sequence ID" value="RNF14023.1"/>
    <property type="molecule type" value="Genomic_DNA"/>
</dbReference>
<evidence type="ECO:0000313" key="6">
    <source>
        <dbReference type="Proteomes" id="UP000284403"/>
    </source>
</evidence>
<evidence type="ECO:0000256" key="4">
    <source>
        <dbReference type="ARBA" id="ARBA00023002"/>
    </source>
</evidence>
<dbReference type="GO" id="GO:0070189">
    <property type="term" value="P:kynurenine metabolic process"/>
    <property type="evidence" value="ECO:0007669"/>
    <property type="project" value="TreeGrafter"/>
</dbReference>
<dbReference type="Proteomes" id="UP000284403">
    <property type="component" value="Unassembled WGS sequence"/>
</dbReference>
<dbReference type="GO" id="GO:0004502">
    <property type="term" value="F:kynurenine 3-monooxygenase activity"/>
    <property type="evidence" value="ECO:0007669"/>
    <property type="project" value="TreeGrafter"/>
</dbReference>
<evidence type="ECO:0000256" key="2">
    <source>
        <dbReference type="ARBA" id="ARBA00022630"/>
    </source>
</evidence>
<dbReference type="PANTHER" id="PTHR46028:SF2">
    <property type="entry name" value="KYNURENINE 3-MONOOXYGENASE"/>
    <property type="match status" value="1"/>
</dbReference>
<sequence>MWKRCWRLLGSTNRYTDGSGRRLDSSEPPKELDLQPISNRAYPVRGEHWQPVLAGEPSPQKGDVVISGAGVVGLTMAALFALRGWHTSVVEQHASPLMLPLRGAASPMQAAGAAQAASDAARHSCGPFVGLQHALVTRRAADALEAAGLSMGELRQCGVAVSGVMDHPGAYNSWLTRGLTEHHPFAVKMLSMDLLALRQLLELHVQALPTGNCRVFHEHVVEAVYPLRQQLVVKPIRESHTHAWRMQQQQCGGVHQKDDAAAAGGEEDAKREGVAGAVAVARRRPRMETSLTLHRAKWERKFAAAAVEYDLLVSAEGANSNLRDLVDVEGFAADEDFAIRWFLLMSSELSHAHIHRWLQKRREAVGRGGVCSPCQVPLAIAFPRHHRGGGGGGEDNAADTDDRGSNSFALMVYGPAGEIERLSDAEVLRSFCPDLAGSDATCRLRSLARGAVPHPTIYCENLFNSVGLPSAVVVGDAAHTCNPFWLQGLAMGLEDGVNLLNQVDAYSKHFYDAIRQYSQERGCSGDALREITDRCLYYERMKHINPFLRLQNSFQRGMNLLLPQALNEYYTAASVNHLYAKSLEDMLNGRGYTSYEYAEKQQAKHCAFYQLGRVYT</sequence>
<evidence type="ECO:0000313" key="5">
    <source>
        <dbReference type="EMBL" id="RNF14023.1"/>
    </source>
</evidence>
<protein>
    <submittedName>
        <fullName evidence="5">Putative flavoprotein monooxygenase</fullName>
    </submittedName>
</protein>
<dbReference type="AlphaFoldDB" id="A0A422P8H4"/>
<organism evidence="5 6">
    <name type="scientific">Trypanosoma conorhini</name>
    <dbReference type="NCBI Taxonomy" id="83891"/>
    <lineage>
        <taxon>Eukaryota</taxon>
        <taxon>Discoba</taxon>
        <taxon>Euglenozoa</taxon>
        <taxon>Kinetoplastea</taxon>
        <taxon>Metakinetoplastina</taxon>
        <taxon>Trypanosomatida</taxon>
        <taxon>Trypanosomatidae</taxon>
        <taxon>Trypanosoma</taxon>
    </lineage>
</organism>
<reference evidence="5 6" key="1">
    <citation type="journal article" date="2018" name="BMC Genomics">
        <title>Genomic comparison of Trypanosoma conorhini and Trypanosoma rangeli to Trypanosoma cruzi strains of high and low virulence.</title>
        <authorList>
            <person name="Bradwell K.R."/>
            <person name="Koparde V.N."/>
            <person name="Matveyev A.V."/>
            <person name="Serrano M.G."/>
            <person name="Alves J.M."/>
            <person name="Parikh H."/>
            <person name="Huang B."/>
            <person name="Lee V."/>
            <person name="Espinosa-Alvarez O."/>
            <person name="Ortiz P.A."/>
            <person name="Costa-Martins A.G."/>
            <person name="Teixeira M.M."/>
            <person name="Buck G.A."/>
        </authorList>
    </citation>
    <scope>NUCLEOTIDE SEQUENCE [LARGE SCALE GENOMIC DNA]</scope>
    <source>
        <strain evidence="5 6">025E</strain>
    </source>
</reference>
<evidence type="ECO:0000256" key="3">
    <source>
        <dbReference type="ARBA" id="ARBA00022827"/>
    </source>
</evidence>
<dbReference type="OrthoDB" id="683240at2759"/>
<accession>A0A422P8H4</accession>
<comment type="caution">
    <text evidence="5">The sequence shown here is derived from an EMBL/GenBank/DDBJ whole genome shotgun (WGS) entry which is preliminary data.</text>
</comment>
<dbReference type="PANTHER" id="PTHR46028">
    <property type="entry name" value="KYNURENINE 3-MONOOXYGENASE"/>
    <property type="match status" value="1"/>
</dbReference>
<comment type="cofactor">
    <cofactor evidence="1">
        <name>FAD</name>
        <dbReference type="ChEBI" id="CHEBI:57692"/>
    </cofactor>
</comment>
<dbReference type="SUPFAM" id="SSF51905">
    <property type="entry name" value="FAD/NAD(P)-binding domain"/>
    <property type="match status" value="1"/>
</dbReference>
<dbReference type="InterPro" id="IPR036188">
    <property type="entry name" value="FAD/NAD-bd_sf"/>
</dbReference>
<proteinExistence type="predicted"/>
<keyword evidence="3" id="KW-0274">FAD</keyword>
<dbReference type="GeneID" id="40319591"/>
<gene>
    <name evidence="5" type="ORF">Tco025E_05980</name>
</gene>
<dbReference type="Gene3D" id="3.50.50.60">
    <property type="entry name" value="FAD/NAD(P)-binding domain"/>
    <property type="match status" value="2"/>
</dbReference>
<evidence type="ECO:0000256" key="1">
    <source>
        <dbReference type="ARBA" id="ARBA00001974"/>
    </source>
</evidence>